<dbReference type="AlphaFoldDB" id="A0A0N5AM49"/>
<dbReference type="WBParaSite" id="SMUV_0000564801-mRNA-1">
    <property type="protein sequence ID" value="SMUV_0000564801-mRNA-1"/>
    <property type="gene ID" value="SMUV_0000564801"/>
</dbReference>
<dbReference type="PANTHER" id="PTHR13832">
    <property type="entry name" value="PROTEIN PHOSPHATASE 2C"/>
    <property type="match status" value="1"/>
</dbReference>
<dbReference type="CDD" id="cd00143">
    <property type="entry name" value="PP2Cc"/>
    <property type="match status" value="1"/>
</dbReference>
<dbReference type="SMART" id="SM00332">
    <property type="entry name" value="PP2Cc"/>
    <property type="match status" value="1"/>
</dbReference>
<dbReference type="SUPFAM" id="SSF81606">
    <property type="entry name" value="PP2C-like"/>
    <property type="match status" value="1"/>
</dbReference>
<organism evidence="2 3">
    <name type="scientific">Syphacia muris</name>
    <dbReference type="NCBI Taxonomy" id="451379"/>
    <lineage>
        <taxon>Eukaryota</taxon>
        <taxon>Metazoa</taxon>
        <taxon>Ecdysozoa</taxon>
        <taxon>Nematoda</taxon>
        <taxon>Chromadorea</taxon>
        <taxon>Rhabditida</taxon>
        <taxon>Spirurina</taxon>
        <taxon>Oxyuridomorpha</taxon>
        <taxon>Oxyuroidea</taxon>
        <taxon>Oxyuridae</taxon>
        <taxon>Syphacia</taxon>
    </lineage>
</organism>
<dbReference type="PANTHER" id="PTHR13832:SF533">
    <property type="entry name" value="TGF-BETA-ACTIVATED KINASE 1 AND MAP3K7-BINDING PROTEIN 1"/>
    <property type="match status" value="1"/>
</dbReference>
<evidence type="ECO:0000313" key="2">
    <source>
        <dbReference type="Proteomes" id="UP000046393"/>
    </source>
</evidence>
<dbReference type="GO" id="GO:0004722">
    <property type="term" value="F:protein serine/threonine phosphatase activity"/>
    <property type="evidence" value="ECO:0007669"/>
    <property type="project" value="InterPro"/>
</dbReference>
<dbReference type="Proteomes" id="UP000046393">
    <property type="component" value="Unplaced"/>
</dbReference>
<dbReference type="Pfam" id="PF00481">
    <property type="entry name" value="PP2C"/>
    <property type="match status" value="1"/>
</dbReference>
<protein>
    <submittedName>
        <fullName evidence="3">PPM-type phosphatase domain-containing protein</fullName>
    </submittedName>
</protein>
<feature type="domain" description="PPM-type phosphatase" evidence="1">
    <location>
        <begin position="18"/>
        <end position="259"/>
    </location>
</feature>
<dbReference type="InterPro" id="IPR015655">
    <property type="entry name" value="PP2C"/>
</dbReference>
<dbReference type="PROSITE" id="PS51746">
    <property type="entry name" value="PPM_2"/>
    <property type="match status" value="1"/>
</dbReference>
<evidence type="ECO:0000313" key="3">
    <source>
        <dbReference type="WBParaSite" id="SMUV_0000564801-mRNA-1"/>
    </source>
</evidence>
<sequence length="259" mass="28915">MANSGRPWYEDYYKSCDQCSVASIPNIVYLPNGSTVRGTSHHRIFHIGNVRSGKDIKLYGIVDGFTDGQSVADFVADHLVNEILPLGHESHIMNEAPTDSDIKTLLRQTFKRVDNLYFSDCIGETLARRCAQQMGSFDQTNMDAMNAQISGFATALIALIYNNKLFIANLGDSRALLIKRVNSEWKVVKICDWHHPSDPDEACRLADLEIDSDDVEPPTRCFGDFFRKWGYKEVPSLCKALGEPITADASIHGPYSASF</sequence>
<proteinExistence type="predicted"/>
<dbReference type="InterPro" id="IPR001932">
    <property type="entry name" value="PPM-type_phosphatase-like_dom"/>
</dbReference>
<evidence type="ECO:0000259" key="1">
    <source>
        <dbReference type="PROSITE" id="PS51746"/>
    </source>
</evidence>
<name>A0A0N5AM49_9BILA</name>
<reference evidence="3" key="1">
    <citation type="submission" date="2017-02" db="UniProtKB">
        <authorList>
            <consortium name="WormBaseParasite"/>
        </authorList>
    </citation>
    <scope>IDENTIFICATION</scope>
</reference>
<dbReference type="InterPro" id="IPR036457">
    <property type="entry name" value="PPM-type-like_dom_sf"/>
</dbReference>
<dbReference type="Gene3D" id="3.60.40.10">
    <property type="entry name" value="PPM-type phosphatase domain"/>
    <property type="match status" value="1"/>
</dbReference>
<accession>A0A0N5AM49</accession>
<keyword evidence="2" id="KW-1185">Reference proteome</keyword>
<dbReference type="STRING" id="451379.A0A0N5AM49"/>